<name>A0AA89I0G6_9LACO</name>
<dbReference type="Proteomes" id="UP000050823">
    <property type="component" value="Unassembled WGS sequence"/>
</dbReference>
<evidence type="ECO:0008006" key="4">
    <source>
        <dbReference type="Google" id="ProtNLM"/>
    </source>
</evidence>
<evidence type="ECO:0000256" key="1">
    <source>
        <dbReference type="SAM" id="Coils"/>
    </source>
</evidence>
<evidence type="ECO:0000313" key="3">
    <source>
        <dbReference type="Proteomes" id="UP000050823"/>
    </source>
</evidence>
<reference evidence="2 3" key="1">
    <citation type="journal article" date="2015" name="Genome Announc.">
        <title>Expanding the biotechnology potential of lactobacilli through comparative genomics of 213 strains and associated genera.</title>
        <authorList>
            <person name="Sun Z."/>
            <person name="Harris H.M."/>
            <person name="McCann A."/>
            <person name="Guo C."/>
            <person name="Argimon S."/>
            <person name="Zhang W."/>
            <person name="Yang X."/>
            <person name="Jeffery I.B."/>
            <person name="Cooney J.C."/>
            <person name="Kagawa T.F."/>
            <person name="Liu W."/>
            <person name="Song Y."/>
            <person name="Salvetti E."/>
            <person name="Wrobel A."/>
            <person name="Rasinkangas P."/>
            <person name="Parkhill J."/>
            <person name="Rea M.C."/>
            <person name="O'Sullivan O."/>
            <person name="Ritari J."/>
            <person name="Douillard F.P."/>
            <person name="Paul Ross R."/>
            <person name="Yang R."/>
            <person name="Briner A.E."/>
            <person name="Felis G.E."/>
            <person name="de Vos W.M."/>
            <person name="Barrangou R."/>
            <person name="Klaenhammer T.R."/>
            <person name="Caufield P.W."/>
            <person name="Cui Y."/>
            <person name="Zhang H."/>
            <person name="O'Toole P.W."/>
        </authorList>
    </citation>
    <scope>NUCLEOTIDE SEQUENCE [LARGE SCALE GENOMIC DNA]</scope>
    <source>
        <strain evidence="2 3">DSM 20719</strain>
    </source>
</reference>
<gene>
    <name evidence="2" type="ORF">FC90_GL000937</name>
</gene>
<organism evidence="2 3">
    <name type="scientific">Latilactobacillus graminis DSM 20719</name>
    <dbReference type="NCBI Taxonomy" id="1423752"/>
    <lineage>
        <taxon>Bacteria</taxon>
        <taxon>Bacillati</taxon>
        <taxon>Bacillota</taxon>
        <taxon>Bacilli</taxon>
        <taxon>Lactobacillales</taxon>
        <taxon>Lactobacillaceae</taxon>
        <taxon>Latilactobacillus</taxon>
    </lineage>
</organism>
<protein>
    <recommendedName>
        <fullName evidence="4">DUF5082 domain-containing protein</fullName>
    </recommendedName>
</protein>
<accession>A0AA89I0G6</accession>
<sequence>MEQAAIGREIAQMSSKVGSLFASSATDTAKRNQLKKALEKLNRLTDPFSDEISKANEVLLIETNDWNGDRKDKAEEAIDSLAKSLSSLKNKLEDAKGDIEAEIGSLNGKINAHNNTMAALKKLISSKTNEMKHLND</sequence>
<dbReference type="AlphaFoldDB" id="A0AA89I0G6"/>
<evidence type="ECO:0000313" key="2">
    <source>
        <dbReference type="EMBL" id="KRM22336.1"/>
    </source>
</evidence>
<dbReference type="Gene3D" id="1.20.5.1700">
    <property type="match status" value="1"/>
</dbReference>
<proteinExistence type="predicted"/>
<comment type="caution">
    <text evidence="2">The sequence shown here is derived from an EMBL/GenBank/DDBJ whole genome shotgun (WGS) entry which is preliminary data.</text>
</comment>
<feature type="coiled-coil region" evidence="1">
    <location>
        <begin position="71"/>
        <end position="102"/>
    </location>
</feature>
<keyword evidence="1" id="KW-0175">Coiled coil</keyword>
<dbReference type="EMBL" id="AYZB01000035">
    <property type="protein sequence ID" value="KRM22336.1"/>
    <property type="molecule type" value="Genomic_DNA"/>
</dbReference>